<sequence length="191" mass="20937">MAPRYAARYGFDEMPNYKHDFASIPTEHIVVPEPAPEYSVKDLKDVNKAEVVSYDVGISHRNRAKYLLEFISTGEIYTKVVLDSSGKVKGLCCIRVVLSSDLCIGPFYADDENAARTLLAAAISSIPDIKKHKILGSLYPAINKEARSLFESIGGGRAKIEPFTQAAFTKKVFPTVGEKVYGVVECATSIV</sequence>
<keyword evidence="2" id="KW-1185">Reference proteome</keyword>
<proteinExistence type="predicted"/>
<dbReference type="OrthoDB" id="6418983at2759"/>
<dbReference type="Proteomes" id="UP000252519">
    <property type="component" value="Unassembled WGS sequence"/>
</dbReference>
<accession>A0A368HCY1</accession>
<organism evidence="1 2">
    <name type="scientific">Ancylostoma caninum</name>
    <name type="common">Dog hookworm</name>
    <dbReference type="NCBI Taxonomy" id="29170"/>
    <lineage>
        <taxon>Eukaryota</taxon>
        <taxon>Metazoa</taxon>
        <taxon>Ecdysozoa</taxon>
        <taxon>Nematoda</taxon>
        <taxon>Chromadorea</taxon>
        <taxon>Rhabditida</taxon>
        <taxon>Rhabditina</taxon>
        <taxon>Rhabditomorpha</taxon>
        <taxon>Strongyloidea</taxon>
        <taxon>Ancylostomatidae</taxon>
        <taxon>Ancylostomatinae</taxon>
        <taxon>Ancylostoma</taxon>
    </lineage>
</organism>
<dbReference type="STRING" id="29170.A0A368HCY1"/>
<dbReference type="InterPro" id="IPR016181">
    <property type="entry name" value="Acyl_CoA_acyltransferase"/>
</dbReference>
<protein>
    <submittedName>
        <fullName evidence="1">Uncharacterized protein</fullName>
    </submittedName>
</protein>
<dbReference type="Gene3D" id="3.40.630.90">
    <property type="match status" value="1"/>
</dbReference>
<evidence type="ECO:0000313" key="1">
    <source>
        <dbReference type="EMBL" id="RCN53085.1"/>
    </source>
</evidence>
<gene>
    <name evidence="1" type="ORF">ANCCAN_00634</name>
</gene>
<reference evidence="1 2" key="1">
    <citation type="submission" date="2014-10" db="EMBL/GenBank/DDBJ databases">
        <title>Draft genome of the hookworm Ancylostoma caninum.</title>
        <authorList>
            <person name="Mitreva M."/>
        </authorList>
    </citation>
    <scope>NUCLEOTIDE SEQUENCE [LARGE SCALE GENOMIC DNA]</scope>
    <source>
        <strain evidence="1 2">Baltimore</strain>
    </source>
</reference>
<dbReference type="EMBL" id="JOJR01000003">
    <property type="protein sequence ID" value="RCN53085.1"/>
    <property type="molecule type" value="Genomic_DNA"/>
</dbReference>
<dbReference type="AlphaFoldDB" id="A0A368HCY1"/>
<comment type="caution">
    <text evidence="1">The sequence shown here is derived from an EMBL/GenBank/DDBJ whole genome shotgun (WGS) entry which is preliminary data.</text>
</comment>
<name>A0A368HCY1_ANCCA</name>
<dbReference type="SUPFAM" id="SSF55729">
    <property type="entry name" value="Acyl-CoA N-acyltransferases (Nat)"/>
    <property type="match status" value="1"/>
</dbReference>
<dbReference type="PANTHER" id="PTHR47408">
    <property type="entry name" value="PROTEIN CBG01304-RELATED"/>
    <property type="match status" value="1"/>
</dbReference>
<evidence type="ECO:0000313" key="2">
    <source>
        <dbReference type="Proteomes" id="UP000252519"/>
    </source>
</evidence>